<feature type="transmembrane region" description="Helical" evidence="1">
    <location>
        <begin position="89"/>
        <end position="110"/>
    </location>
</feature>
<evidence type="ECO:0000256" key="1">
    <source>
        <dbReference type="SAM" id="Phobius"/>
    </source>
</evidence>
<keyword evidence="1" id="KW-0472">Membrane</keyword>
<organism evidence="2 3">
    <name type="scientific">Caerostris extrusa</name>
    <name type="common">Bark spider</name>
    <name type="synonym">Caerostris bankana</name>
    <dbReference type="NCBI Taxonomy" id="172846"/>
    <lineage>
        <taxon>Eukaryota</taxon>
        <taxon>Metazoa</taxon>
        <taxon>Ecdysozoa</taxon>
        <taxon>Arthropoda</taxon>
        <taxon>Chelicerata</taxon>
        <taxon>Arachnida</taxon>
        <taxon>Araneae</taxon>
        <taxon>Araneomorphae</taxon>
        <taxon>Entelegynae</taxon>
        <taxon>Araneoidea</taxon>
        <taxon>Araneidae</taxon>
        <taxon>Caerostris</taxon>
    </lineage>
</organism>
<dbReference type="AlphaFoldDB" id="A0AAV4UMI7"/>
<protein>
    <submittedName>
        <fullName evidence="2">Uncharacterized protein</fullName>
    </submittedName>
</protein>
<keyword evidence="1" id="KW-1133">Transmembrane helix</keyword>
<proteinExistence type="predicted"/>
<keyword evidence="3" id="KW-1185">Reference proteome</keyword>
<evidence type="ECO:0000313" key="2">
    <source>
        <dbReference type="EMBL" id="GIY59004.1"/>
    </source>
</evidence>
<evidence type="ECO:0000313" key="3">
    <source>
        <dbReference type="Proteomes" id="UP001054945"/>
    </source>
</evidence>
<reference evidence="2 3" key="1">
    <citation type="submission" date="2021-06" db="EMBL/GenBank/DDBJ databases">
        <title>Caerostris extrusa draft genome.</title>
        <authorList>
            <person name="Kono N."/>
            <person name="Arakawa K."/>
        </authorList>
    </citation>
    <scope>NUCLEOTIDE SEQUENCE [LARGE SCALE GENOMIC DNA]</scope>
</reference>
<name>A0AAV4UMI7_CAEEX</name>
<keyword evidence="1" id="KW-0812">Transmembrane</keyword>
<comment type="caution">
    <text evidence="2">The sequence shown here is derived from an EMBL/GenBank/DDBJ whole genome shotgun (WGS) entry which is preliminary data.</text>
</comment>
<dbReference type="Proteomes" id="UP001054945">
    <property type="component" value="Unassembled WGS sequence"/>
</dbReference>
<gene>
    <name evidence="2" type="ORF">CEXT_592831</name>
</gene>
<sequence>MYCDVTVLELQAAAKHLVECCVWSRRKTYESDMVECFRNESSSSSYWLSCPFQSRNGYFLVYEESASFRQWCPLIILTALSKNKSYSQFVIGIYFLCSILCSGHFAHGYVKADFYKWHWLD</sequence>
<dbReference type="EMBL" id="BPLR01013145">
    <property type="protein sequence ID" value="GIY59004.1"/>
    <property type="molecule type" value="Genomic_DNA"/>
</dbReference>
<accession>A0AAV4UMI7</accession>